<organism evidence="4 5">
    <name type="scientific">Butyribacter intestini</name>
    <dbReference type="NCBI Taxonomy" id="1703332"/>
    <lineage>
        <taxon>Bacteria</taxon>
        <taxon>Bacillati</taxon>
        <taxon>Bacillota</taxon>
        <taxon>Clostridia</taxon>
        <taxon>Lachnospirales</taxon>
        <taxon>Lachnospiraceae</taxon>
        <taxon>Butyribacter</taxon>
    </lineage>
</organism>
<evidence type="ECO:0000256" key="2">
    <source>
        <dbReference type="ARBA" id="ARBA00024764"/>
    </source>
</evidence>
<dbReference type="InterPro" id="IPR054831">
    <property type="entry name" value="UPF0122_fam_protein"/>
</dbReference>
<dbReference type="SUPFAM" id="SSF88659">
    <property type="entry name" value="Sigma3 and sigma4 domains of RNA polymerase sigma factors"/>
    <property type="match status" value="1"/>
</dbReference>
<evidence type="ECO:0000313" key="4">
    <source>
        <dbReference type="EMBL" id="KQC86918.1"/>
    </source>
</evidence>
<comment type="similarity">
    <text evidence="1 3">Belongs to the UPF0122 family.</text>
</comment>
<accession>A0AAW3JVH2</accession>
<dbReference type="Proteomes" id="UP000050833">
    <property type="component" value="Unassembled WGS sequence"/>
</dbReference>
<name>A0AAW3JVH2_9FIRM</name>
<dbReference type="NCBIfam" id="NF045758">
    <property type="entry name" value="YlxM"/>
    <property type="match status" value="1"/>
</dbReference>
<comment type="caution">
    <text evidence="4">The sequence shown here is derived from an EMBL/GenBank/DDBJ whole genome shotgun (WGS) entry which is preliminary data.</text>
</comment>
<evidence type="ECO:0000313" key="5">
    <source>
        <dbReference type="Proteomes" id="UP000050833"/>
    </source>
</evidence>
<gene>
    <name evidence="4" type="ORF">APZ18_05340</name>
</gene>
<keyword evidence="5" id="KW-1185">Reference proteome</keyword>
<dbReference type="HAMAP" id="MF_00245">
    <property type="entry name" value="UPF0122"/>
    <property type="match status" value="1"/>
</dbReference>
<comment type="function">
    <text evidence="2 3">Might take part in the signal recognition particle (SRP) pathway. This is inferred from the conservation of its genetic proximity to ftsY/ffh. May be a regulatory protein.</text>
</comment>
<dbReference type="AlphaFoldDB" id="A0AAW3JVH2"/>
<dbReference type="InterPro" id="IPR007394">
    <property type="entry name" value="UPF0122"/>
</dbReference>
<protein>
    <recommendedName>
        <fullName evidence="3">UPF0122 protein APZ18_05340</fullName>
    </recommendedName>
</protein>
<dbReference type="InterPro" id="IPR036388">
    <property type="entry name" value="WH-like_DNA-bd_sf"/>
</dbReference>
<dbReference type="PANTHER" id="PTHR40083">
    <property type="entry name" value="UPF0122 PROTEIN CBO2450/CLC_2298"/>
    <property type="match status" value="1"/>
</dbReference>
<dbReference type="PANTHER" id="PTHR40083:SF1">
    <property type="entry name" value="UPF0122 PROTEIN YLXM"/>
    <property type="match status" value="1"/>
</dbReference>
<evidence type="ECO:0000256" key="1">
    <source>
        <dbReference type="ARBA" id="ARBA00008720"/>
    </source>
</evidence>
<dbReference type="InterPro" id="IPR013324">
    <property type="entry name" value="RNA_pol_sigma_r3/r4-like"/>
</dbReference>
<sequence>MEERVELSLLYDFYGALLKENQRRMFEGSILDDYNLAEIAEDENITRQGVHDAIKRACKQLREYEQKLGLVEKFEKQKELVKKLHIILKGMNIGDEGELEEVYSIIDEILDEE</sequence>
<evidence type="ECO:0000256" key="3">
    <source>
        <dbReference type="HAMAP-Rule" id="MF_00245"/>
    </source>
</evidence>
<proteinExistence type="inferred from homology"/>
<dbReference type="EMBL" id="LLKB01000001">
    <property type="protein sequence ID" value="KQC86918.1"/>
    <property type="molecule type" value="Genomic_DNA"/>
</dbReference>
<dbReference type="Gene3D" id="1.10.10.10">
    <property type="entry name" value="Winged helix-like DNA-binding domain superfamily/Winged helix DNA-binding domain"/>
    <property type="match status" value="1"/>
</dbReference>
<reference evidence="4 5" key="1">
    <citation type="submission" date="2015-10" db="EMBL/GenBank/DDBJ databases">
        <title>Butyribacter intestini gen. nov., sp. nov., a butyric acid-producing bacterium of the family Lachnospiraceae isolated from the human faeces.</title>
        <authorList>
            <person name="Zou Y."/>
            <person name="Xue W."/>
            <person name="Luo G."/>
            <person name="Lv M."/>
        </authorList>
    </citation>
    <scope>NUCLEOTIDE SEQUENCE [LARGE SCALE GENOMIC DNA]</scope>
    <source>
        <strain evidence="4 5">TF01-11</strain>
    </source>
</reference>
<dbReference type="Pfam" id="PF04297">
    <property type="entry name" value="UPF0122"/>
    <property type="match status" value="1"/>
</dbReference>